<dbReference type="AlphaFoldDB" id="A0A3D9BZN7"/>
<evidence type="ECO:0000256" key="13">
    <source>
        <dbReference type="ARBA" id="ARBA00023268"/>
    </source>
</evidence>
<evidence type="ECO:0000256" key="9">
    <source>
        <dbReference type="ARBA" id="ARBA00022958"/>
    </source>
</evidence>
<feature type="binding site" evidence="18">
    <location>
        <position position="172"/>
    </location>
    <ligand>
        <name>K(+)</name>
        <dbReference type="ChEBI" id="CHEBI:29103"/>
    </ligand>
</feature>
<evidence type="ECO:0000256" key="18">
    <source>
        <dbReference type="HAMAP-Rule" id="MF_01966"/>
    </source>
</evidence>
<evidence type="ECO:0000256" key="6">
    <source>
        <dbReference type="ARBA" id="ARBA00022741"/>
    </source>
</evidence>
<evidence type="ECO:0000256" key="8">
    <source>
        <dbReference type="ARBA" id="ARBA00022857"/>
    </source>
</evidence>
<evidence type="ECO:0000256" key="10">
    <source>
        <dbReference type="ARBA" id="ARBA00023027"/>
    </source>
</evidence>
<evidence type="ECO:0000256" key="1">
    <source>
        <dbReference type="ARBA" id="ARBA00000013"/>
    </source>
</evidence>
<dbReference type="InterPro" id="IPR029056">
    <property type="entry name" value="Ribokinase-like"/>
</dbReference>
<evidence type="ECO:0000256" key="12">
    <source>
        <dbReference type="ARBA" id="ARBA00023239"/>
    </source>
</evidence>
<evidence type="ECO:0000256" key="4">
    <source>
        <dbReference type="ARBA" id="ARBA00009524"/>
    </source>
</evidence>
<evidence type="ECO:0000256" key="3">
    <source>
        <dbReference type="ARBA" id="ARBA00006001"/>
    </source>
</evidence>
<protein>
    <recommendedName>
        <fullName evidence="19">Bifunctional NAD(P)H-hydrate repair enzyme</fullName>
    </recommendedName>
    <alternativeName>
        <fullName evidence="19">Nicotinamide nucleotide repair protein</fullName>
    </alternativeName>
    <domain>
        <recommendedName>
            <fullName evidence="19">ADP-dependent (S)-NAD(P)H-hydrate dehydratase</fullName>
            <ecNumber evidence="19">4.2.1.136</ecNumber>
        </recommendedName>
        <alternativeName>
            <fullName evidence="19">ADP-dependent NAD(P)HX dehydratase</fullName>
        </alternativeName>
    </domain>
    <domain>
        <recommendedName>
            <fullName evidence="19">NAD(P)H-hydrate epimerase</fullName>
            <ecNumber evidence="19">5.1.99.6</ecNumber>
        </recommendedName>
    </domain>
</protein>
<comment type="function">
    <text evidence="14 19">Bifunctional enzyme that catalyzes the epimerization of the S- and R-forms of NAD(P)HX and the dehydration of the S-form of NAD(P)HX at the expense of ADP, which is converted to AMP. This allows the repair of both epimers of NAD(P)HX, a damaged form of NAD(P)H that is a result of enzymatic or heat-dependent hydration.</text>
</comment>
<comment type="similarity">
    <text evidence="3 19">In the N-terminal section; belongs to the NnrE/AIBP family.</text>
</comment>
<evidence type="ECO:0000259" key="20">
    <source>
        <dbReference type="PROSITE" id="PS51383"/>
    </source>
</evidence>
<comment type="subunit">
    <text evidence="17">Homotetramer.</text>
</comment>
<feature type="binding site" evidence="17">
    <location>
        <position position="266"/>
    </location>
    <ligand>
        <name>(6S)-NADPHX</name>
        <dbReference type="ChEBI" id="CHEBI:64076"/>
    </ligand>
</feature>
<keyword evidence="7 17" id="KW-0067">ATP-binding</keyword>
<feature type="binding site" evidence="18">
    <location>
        <position position="169"/>
    </location>
    <ligand>
        <name>(6S)-NADPHX</name>
        <dbReference type="ChEBI" id="CHEBI:64076"/>
    </ligand>
</feature>
<comment type="similarity">
    <text evidence="17">Belongs to the NnrD/CARKD family.</text>
</comment>
<dbReference type="GO" id="GO:0005524">
    <property type="term" value="F:ATP binding"/>
    <property type="evidence" value="ECO:0007669"/>
    <property type="project" value="UniProtKB-UniRule"/>
</dbReference>
<comment type="cofactor">
    <cofactor evidence="17">
        <name>Mg(2+)</name>
        <dbReference type="ChEBI" id="CHEBI:18420"/>
    </cofactor>
</comment>
<dbReference type="EC" id="4.2.1.136" evidence="19"/>
<comment type="catalytic activity">
    <reaction evidence="16 17 19">
        <text>(6S)-NADPHX + ADP = AMP + phosphate + NADPH + H(+)</text>
        <dbReference type="Rhea" id="RHEA:32235"/>
        <dbReference type="ChEBI" id="CHEBI:15378"/>
        <dbReference type="ChEBI" id="CHEBI:43474"/>
        <dbReference type="ChEBI" id="CHEBI:57783"/>
        <dbReference type="ChEBI" id="CHEBI:64076"/>
        <dbReference type="ChEBI" id="CHEBI:456215"/>
        <dbReference type="ChEBI" id="CHEBI:456216"/>
        <dbReference type="EC" id="4.2.1.136"/>
    </reaction>
</comment>
<feature type="domain" description="YjeF N-terminal" evidence="21">
    <location>
        <begin position="15"/>
        <end position="228"/>
    </location>
</feature>
<dbReference type="PANTHER" id="PTHR12592">
    <property type="entry name" value="ATP-DEPENDENT (S)-NAD(P)H-HYDRATE DEHYDRATASE FAMILY MEMBER"/>
    <property type="match status" value="1"/>
</dbReference>
<dbReference type="HAMAP" id="MF_01965">
    <property type="entry name" value="NADHX_dehydratase"/>
    <property type="match status" value="1"/>
</dbReference>
<keyword evidence="12 17" id="KW-0456">Lyase</keyword>
<comment type="function">
    <text evidence="17">Catalyzes the dehydration of the S-form of NAD(P)HX at the expense of ADP, which is converted to AMP. Together with NAD(P)HX epimerase, which catalyzes the epimerization of the S- and R-forms, the enzyme allows the repair of both epimers of NAD(P)HX, a damaged form of NAD(P)H that is a result of enzymatic or heat-dependent hydration.</text>
</comment>
<dbReference type="RefSeq" id="WP_115977899.1">
    <property type="nucleotide sequence ID" value="NZ_QOHR01000001.1"/>
</dbReference>
<dbReference type="Pfam" id="PF03853">
    <property type="entry name" value="YjeF_N"/>
    <property type="match status" value="1"/>
</dbReference>
<comment type="function">
    <text evidence="18">Catalyzes the epimerization of the S- and R-forms of NAD(P)HX, a damaged form of NAD(P)H that is a result of enzymatic or heat-dependent hydration. This is a prerequisite for the S-specific NAD(P)H-hydrate dehydratase to allow the repair of both epimers of NAD(P)HX.</text>
</comment>
<feature type="domain" description="YjeF C-terminal" evidence="20">
    <location>
        <begin position="231"/>
        <end position="511"/>
    </location>
</feature>
<evidence type="ECO:0000313" key="23">
    <source>
        <dbReference type="Proteomes" id="UP000257131"/>
    </source>
</evidence>
<comment type="caution">
    <text evidence="22">The sequence shown here is derived from an EMBL/GenBank/DDBJ whole genome shotgun (WGS) entry which is preliminary data.</text>
</comment>
<dbReference type="SUPFAM" id="SSF53613">
    <property type="entry name" value="Ribokinase-like"/>
    <property type="match status" value="1"/>
</dbReference>
<dbReference type="SUPFAM" id="SSF64153">
    <property type="entry name" value="YjeF N-terminal domain-like"/>
    <property type="match status" value="1"/>
</dbReference>
<comment type="cofactor">
    <cofactor evidence="18 19">
        <name>K(+)</name>
        <dbReference type="ChEBI" id="CHEBI:29103"/>
    </cofactor>
    <text evidence="18 19">Binds 1 potassium ion per subunit.</text>
</comment>
<dbReference type="GO" id="GO:0052856">
    <property type="term" value="F:NAD(P)HX epimerase activity"/>
    <property type="evidence" value="ECO:0007669"/>
    <property type="project" value="UniProtKB-UniRule"/>
</dbReference>
<feature type="binding site" evidence="18">
    <location>
        <begin position="136"/>
        <end position="142"/>
    </location>
    <ligand>
        <name>(6S)-NADPHX</name>
        <dbReference type="ChEBI" id="CHEBI:64076"/>
    </ligand>
</feature>
<dbReference type="PANTHER" id="PTHR12592:SF0">
    <property type="entry name" value="ATP-DEPENDENT (S)-NAD(P)H-HYDRATE DEHYDRATASE"/>
    <property type="match status" value="1"/>
</dbReference>
<evidence type="ECO:0000313" key="22">
    <source>
        <dbReference type="EMBL" id="REC58856.1"/>
    </source>
</evidence>
<dbReference type="GO" id="GO:0046872">
    <property type="term" value="F:metal ion binding"/>
    <property type="evidence" value="ECO:0007669"/>
    <property type="project" value="UniProtKB-UniRule"/>
</dbReference>
<keyword evidence="11 18" id="KW-0413">Isomerase</keyword>
<dbReference type="Gene3D" id="3.40.50.10260">
    <property type="entry name" value="YjeF N-terminal domain"/>
    <property type="match status" value="1"/>
</dbReference>
<evidence type="ECO:0000256" key="19">
    <source>
        <dbReference type="PIRNR" id="PIRNR017184"/>
    </source>
</evidence>
<evidence type="ECO:0000256" key="11">
    <source>
        <dbReference type="ARBA" id="ARBA00023235"/>
    </source>
</evidence>
<dbReference type="Gene3D" id="3.40.1190.20">
    <property type="match status" value="1"/>
</dbReference>
<sequence length="524" mass="53421">MTETAGEPLVTAAQMRALETREIEAGRVTGWALMSRAGEGIVAALLARWPALVARPHRAVVLCGPGNNGGDGFVVARLLRGRGWQVRVLHWGTREKMSADAQAAHDRWRALGPVEPMDPEAIAAARADLFVDAIFGTGLSRAVPDLVHDALDAARRAADASAGRLVAVDMPSWFSSDSGAHLGRDNPARFDLLAAVRPMKLGQFTGALPAHVAAVAPVEIGLPAPEEAVRLIGPPDDLSKPAGTAAHKYTQGHALVLSGGAGRTGAARLAARAALRVGAGLVTLGAPDDAQAECAAQLTAVMLREIGEGRALAAALEDRRLDALCLGPGLGVDERGAGLVAAALASGRRAVLDADALTLLADPERGLFASLHAGCLLTPHMGEFARLFPDLARRVTEEAAEGCSRADAVRAAAARAGCTVLLKGADTVVADPSGDVALNAALYDRAAPWLATAGAGDVLAGLAAGLMARGRSPARAATAAAWLHVEAARRVGPGLIAEDLPEALPAVLAAREAEAPAGAGIPGG</sequence>
<evidence type="ECO:0000256" key="15">
    <source>
        <dbReference type="ARBA" id="ARBA00048238"/>
    </source>
</evidence>
<dbReference type="NCBIfam" id="TIGR00197">
    <property type="entry name" value="yjeF_nterm"/>
    <property type="match status" value="1"/>
</dbReference>
<feature type="binding site" evidence="18">
    <location>
        <begin position="67"/>
        <end position="71"/>
    </location>
    <ligand>
        <name>(6S)-NADPHX</name>
        <dbReference type="ChEBI" id="CHEBI:64076"/>
    </ligand>
</feature>
<keyword evidence="10 17" id="KW-0520">NAD</keyword>
<evidence type="ECO:0000256" key="14">
    <source>
        <dbReference type="ARBA" id="ARBA00025153"/>
    </source>
</evidence>
<dbReference type="GO" id="GO:0046496">
    <property type="term" value="P:nicotinamide nucleotide metabolic process"/>
    <property type="evidence" value="ECO:0007669"/>
    <property type="project" value="UniProtKB-UniRule"/>
</dbReference>
<dbReference type="OrthoDB" id="9806925at2"/>
<keyword evidence="23" id="KW-1185">Reference proteome</keyword>
<dbReference type="HAMAP" id="MF_01966">
    <property type="entry name" value="NADHX_epimerase"/>
    <property type="match status" value="1"/>
</dbReference>
<comment type="similarity">
    <text evidence="4 19">In the C-terminal section; belongs to the NnrD/CARKD family.</text>
</comment>
<feature type="binding site" evidence="17">
    <location>
        <position position="457"/>
    </location>
    <ligand>
        <name>(6S)-NADPHX</name>
        <dbReference type="ChEBI" id="CHEBI:64076"/>
    </ligand>
</feature>
<dbReference type="InterPro" id="IPR030677">
    <property type="entry name" value="Nnr"/>
</dbReference>
<dbReference type="GO" id="GO:0052855">
    <property type="term" value="F:ADP-dependent NAD(P)H-hydrate dehydratase activity"/>
    <property type="evidence" value="ECO:0007669"/>
    <property type="project" value="UniProtKB-UniRule"/>
</dbReference>
<feature type="binding site" evidence="18">
    <location>
        <position position="132"/>
    </location>
    <ligand>
        <name>K(+)</name>
        <dbReference type="ChEBI" id="CHEBI:29103"/>
    </ligand>
</feature>
<organism evidence="22 23">
    <name type="scientific">Rhodosalinus sediminis</name>
    <dbReference type="NCBI Taxonomy" id="1940533"/>
    <lineage>
        <taxon>Bacteria</taxon>
        <taxon>Pseudomonadati</taxon>
        <taxon>Pseudomonadota</taxon>
        <taxon>Alphaproteobacteria</taxon>
        <taxon>Rhodobacterales</taxon>
        <taxon>Paracoccaceae</taxon>
        <taxon>Rhodosalinus</taxon>
    </lineage>
</organism>
<feature type="binding site" evidence="18">
    <location>
        <position position="68"/>
    </location>
    <ligand>
        <name>K(+)</name>
        <dbReference type="ChEBI" id="CHEBI:29103"/>
    </ligand>
</feature>
<evidence type="ECO:0000259" key="21">
    <source>
        <dbReference type="PROSITE" id="PS51385"/>
    </source>
</evidence>
<feature type="binding site" evidence="17">
    <location>
        <position position="380"/>
    </location>
    <ligand>
        <name>(6S)-NADPHX</name>
        <dbReference type="ChEBI" id="CHEBI:64076"/>
    </ligand>
</feature>
<dbReference type="InterPro" id="IPR004443">
    <property type="entry name" value="YjeF_N_dom"/>
</dbReference>
<dbReference type="EC" id="5.1.99.6" evidence="19"/>
<evidence type="ECO:0000256" key="17">
    <source>
        <dbReference type="HAMAP-Rule" id="MF_01965"/>
    </source>
</evidence>
<keyword evidence="8 17" id="KW-0521">NADP</keyword>
<evidence type="ECO:0000256" key="2">
    <source>
        <dbReference type="ARBA" id="ARBA00000909"/>
    </source>
</evidence>
<reference evidence="22 23" key="1">
    <citation type="journal article" date="2017" name="Int. J. Syst. Evol. Microbiol.">
        <title>Rhodosalinus sediminis gen. nov., sp. nov., isolated from marine saltern.</title>
        <authorList>
            <person name="Guo L.Y."/>
            <person name="Ling S.K."/>
            <person name="Li C.M."/>
            <person name="Chen G.J."/>
            <person name="Du Z.J."/>
        </authorList>
    </citation>
    <scope>NUCLEOTIDE SEQUENCE [LARGE SCALE GENOMIC DNA]</scope>
    <source>
        <strain evidence="22 23">WDN1C137</strain>
    </source>
</reference>
<feature type="binding site" evidence="17">
    <location>
        <begin position="423"/>
        <end position="427"/>
    </location>
    <ligand>
        <name>AMP</name>
        <dbReference type="ChEBI" id="CHEBI:456215"/>
    </ligand>
</feature>
<keyword evidence="13" id="KW-0511">Multifunctional enzyme</keyword>
<evidence type="ECO:0000256" key="5">
    <source>
        <dbReference type="ARBA" id="ARBA00022723"/>
    </source>
</evidence>
<evidence type="ECO:0000256" key="7">
    <source>
        <dbReference type="ARBA" id="ARBA00022840"/>
    </source>
</evidence>
<dbReference type="Proteomes" id="UP000257131">
    <property type="component" value="Unassembled WGS sequence"/>
</dbReference>
<dbReference type="NCBIfam" id="TIGR00196">
    <property type="entry name" value="yjeF_cterm"/>
    <property type="match status" value="1"/>
</dbReference>
<evidence type="ECO:0000256" key="16">
    <source>
        <dbReference type="ARBA" id="ARBA00049209"/>
    </source>
</evidence>
<feature type="binding site" evidence="17">
    <location>
        <position position="329"/>
    </location>
    <ligand>
        <name>(6S)-NADPHX</name>
        <dbReference type="ChEBI" id="CHEBI:64076"/>
    </ligand>
</feature>
<name>A0A3D9BZN7_9RHOB</name>
<dbReference type="InterPro" id="IPR036652">
    <property type="entry name" value="YjeF_N_dom_sf"/>
</dbReference>
<dbReference type="PIRSF" id="PIRSF017184">
    <property type="entry name" value="Nnr"/>
    <property type="match status" value="1"/>
</dbReference>
<dbReference type="PROSITE" id="PS51383">
    <property type="entry name" value="YJEF_C_3"/>
    <property type="match status" value="1"/>
</dbReference>
<dbReference type="InterPro" id="IPR000631">
    <property type="entry name" value="CARKD"/>
</dbReference>
<dbReference type="CDD" id="cd01171">
    <property type="entry name" value="YXKO-related"/>
    <property type="match status" value="1"/>
</dbReference>
<keyword evidence="5 18" id="KW-0479">Metal-binding</keyword>
<keyword evidence="9 18" id="KW-0630">Potassium</keyword>
<comment type="caution">
    <text evidence="18">Lacks conserved residue(s) required for the propagation of feature annotation.</text>
</comment>
<comment type="catalytic activity">
    <reaction evidence="1 18 19">
        <text>(6R)-NADHX = (6S)-NADHX</text>
        <dbReference type="Rhea" id="RHEA:32215"/>
        <dbReference type="ChEBI" id="CHEBI:64074"/>
        <dbReference type="ChEBI" id="CHEBI:64075"/>
        <dbReference type="EC" id="5.1.99.6"/>
    </reaction>
</comment>
<comment type="catalytic activity">
    <reaction evidence="15 17 19">
        <text>(6S)-NADHX + ADP = AMP + phosphate + NADH + H(+)</text>
        <dbReference type="Rhea" id="RHEA:32223"/>
        <dbReference type="ChEBI" id="CHEBI:15378"/>
        <dbReference type="ChEBI" id="CHEBI:43474"/>
        <dbReference type="ChEBI" id="CHEBI:57945"/>
        <dbReference type="ChEBI" id="CHEBI:64074"/>
        <dbReference type="ChEBI" id="CHEBI:456215"/>
        <dbReference type="ChEBI" id="CHEBI:456216"/>
        <dbReference type="EC" id="4.2.1.136"/>
    </reaction>
</comment>
<gene>
    <name evidence="18" type="primary">nnrE</name>
    <name evidence="17" type="synonym">nnrD</name>
    <name evidence="22" type="ORF">DRV84_01110</name>
</gene>
<accession>A0A3D9BZN7</accession>
<keyword evidence="6 17" id="KW-0547">Nucleotide-binding</keyword>
<dbReference type="Pfam" id="PF01256">
    <property type="entry name" value="Carb_kinase"/>
    <property type="match status" value="1"/>
</dbReference>
<feature type="binding site" evidence="17">
    <location>
        <position position="456"/>
    </location>
    <ligand>
        <name>AMP</name>
        <dbReference type="ChEBI" id="CHEBI:456215"/>
    </ligand>
</feature>
<proteinExistence type="inferred from homology"/>
<dbReference type="PROSITE" id="PS51385">
    <property type="entry name" value="YJEF_N"/>
    <property type="match status" value="1"/>
</dbReference>
<dbReference type="EMBL" id="QOHR01000001">
    <property type="protein sequence ID" value="REC58856.1"/>
    <property type="molecule type" value="Genomic_DNA"/>
</dbReference>
<dbReference type="GO" id="GO:0110051">
    <property type="term" value="P:metabolite repair"/>
    <property type="evidence" value="ECO:0007669"/>
    <property type="project" value="TreeGrafter"/>
</dbReference>
<comment type="similarity">
    <text evidence="18">Belongs to the NnrE/AIBP family.</text>
</comment>
<comment type="catalytic activity">
    <reaction evidence="2 18 19">
        <text>(6R)-NADPHX = (6S)-NADPHX</text>
        <dbReference type="Rhea" id="RHEA:32227"/>
        <dbReference type="ChEBI" id="CHEBI:64076"/>
        <dbReference type="ChEBI" id="CHEBI:64077"/>
        <dbReference type="EC" id="5.1.99.6"/>
    </reaction>
</comment>